<evidence type="ECO:0000256" key="2">
    <source>
        <dbReference type="SAM" id="MobiDB-lite"/>
    </source>
</evidence>
<evidence type="ECO:0000313" key="4">
    <source>
        <dbReference type="Proteomes" id="UP000062519"/>
    </source>
</evidence>
<evidence type="ECO:0000256" key="1">
    <source>
        <dbReference type="ARBA" id="ARBA00005007"/>
    </source>
</evidence>
<organism evidence="3 4">
    <name type="scientific">Burkholderia mayonis</name>
    <dbReference type="NCBI Taxonomy" id="1385591"/>
    <lineage>
        <taxon>Bacteria</taxon>
        <taxon>Pseudomonadati</taxon>
        <taxon>Pseudomonadota</taxon>
        <taxon>Betaproteobacteria</taxon>
        <taxon>Burkholderiales</taxon>
        <taxon>Burkholderiaceae</taxon>
        <taxon>Burkholderia</taxon>
        <taxon>pseudomallei group</taxon>
    </lineage>
</organism>
<feature type="region of interest" description="Disordered" evidence="2">
    <location>
        <begin position="223"/>
        <end position="243"/>
    </location>
</feature>
<gene>
    <name evidence="3" type="ORF">WS70_04145</name>
</gene>
<accession>A0A1B4FBT5</accession>
<dbReference type="GO" id="GO:0009401">
    <property type="term" value="P:phosphoenolpyruvate-dependent sugar phosphotransferase system"/>
    <property type="evidence" value="ECO:0007669"/>
    <property type="project" value="TreeGrafter"/>
</dbReference>
<keyword evidence="4" id="KW-1185">Reference proteome</keyword>
<name>A0A1B4FBT5_9BURK</name>
<dbReference type="InterPro" id="IPR013785">
    <property type="entry name" value="Aldolase_TIM"/>
</dbReference>
<dbReference type="EMBL" id="CP013386">
    <property type="protein sequence ID" value="AOJ01121.1"/>
    <property type="molecule type" value="Genomic_DNA"/>
</dbReference>
<dbReference type="GO" id="GO:0005975">
    <property type="term" value="P:carbohydrate metabolic process"/>
    <property type="evidence" value="ECO:0007669"/>
    <property type="project" value="InterPro"/>
</dbReference>
<evidence type="ECO:0000313" key="3">
    <source>
        <dbReference type="EMBL" id="AOJ01121.1"/>
    </source>
</evidence>
<proteinExistence type="predicted"/>
<dbReference type="InterPro" id="IPR050303">
    <property type="entry name" value="GatZ_KbaZ_carbometab"/>
</dbReference>
<protein>
    <submittedName>
        <fullName evidence="3">Tagatose-bisphosphate aldolase</fullName>
    </submittedName>
</protein>
<reference evidence="3 4" key="1">
    <citation type="submission" date="2015-12" db="EMBL/GenBank/DDBJ databases">
        <title>Diversity of Burkholderia near neighbor genomes.</title>
        <authorList>
            <person name="Sahl J."/>
            <person name="Wagner D."/>
            <person name="Keim P."/>
        </authorList>
    </citation>
    <scope>NUCLEOTIDE SEQUENCE [LARGE SCALE GENOMIC DNA]</scope>
    <source>
        <strain evidence="3 4">BDU6</strain>
    </source>
</reference>
<dbReference type="InterPro" id="IPR012062">
    <property type="entry name" value="GatZ/KbaZ-like"/>
</dbReference>
<sequence>MRGVSTVVERPRATGHPVQMLRGIFDANRAGRASGIYSVCSAHRLVLEAAFEAARADESPLLVEATCNQVNHRGGYTGMTPADFRRDVDALARDAGFPAQALILGGDHLGPNPWRHLCAHDAMREARTMVAAYVAAGFMKIHLDASMACADDAAPLSDATLAERAAQLCAAAEEAAAAAGVSPVYVIGTEVPTPGGELSVAAAGAATDTATGAAYEAAHEAAHGAANEHGGEANPPASDARGAAAGHRGAFSQIEVTRADSVSATLAAHRDAFARHGLRDAWSRVIAIVAQPGVDFDDRRVLDYDPARGAELGASILRTPPLVFEAHSTDYQTDDALAALVRDHFAILKVGPALTFALREALFALTYIEDALFDDASERSQLRDVIDAAMRERPEYWAPYYRGDALAQRLARQFSYSDRIRYYWLQPAVAAALARLFDNLARRAPPETLVAQWLPDVYAACRRGELAREPVAWVRHRIRDVISRYARACGMQQSA</sequence>
<dbReference type="KEGG" id="buu:WS70_04145"/>
<dbReference type="RefSeq" id="WP_059596720.1">
    <property type="nucleotide sequence ID" value="NZ_CP013386.1"/>
</dbReference>
<dbReference type="Gene3D" id="3.20.20.70">
    <property type="entry name" value="Aldolase class I"/>
    <property type="match status" value="1"/>
</dbReference>
<dbReference type="Pfam" id="PF08013">
    <property type="entry name" value="GatZ_KbaZ-like"/>
    <property type="match status" value="2"/>
</dbReference>
<dbReference type="Proteomes" id="UP000062519">
    <property type="component" value="Chromosome 1"/>
</dbReference>
<dbReference type="GO" id="GO:0005886">
    <property type="term" value="C:plasma membrane"/>
    <property type="evidence" value="ECO:0007669"/>
    <property type="project" value="TreeGrafter"/>
</dbReference>
<dbReference type="Gene3D" id="1.10.400.20">
    <property type="entry name" value="putative tagatose 6-phosphate kinase domain like"/>
    <property type="match status" value="1"/>
</dbReference>
<dbReference type="PANTHER" id="PTHR32502">
    <property type="entry name" value="N-ACETYLGALACTOSAMINE PERMEASE II COMPONENT-RELATED"/>
    <property type="match status" value="1"/>
</dbReference>
<comment type="pathway">
    <text evidence="1">Carbohydrate metabolism.</text>
</comment>
<dbReference type="SUPFAM" id="SSF51569">
    <property type="entry name" value="Aldolase"/>
    <property type="match status" value="2"/>
</dbReference>
<dbReference type="AlphaFoldDB" id="A0A1B4FBT5"/>
<dbReference type="PANTHER" id="PTHR32502:SF2">
    <property type="entry name" value="D-TAGATOSE-1,6-BISPHOSPHATE ALDOLASE SUBUNIT KBAZ"/>
    <property type="match status" value="1"/>
</dbReference>